<protein>
    <recommendedName>
        <fullName evidence="3">EF-hand domain-containing protein</fullName>
    </recommendedName>
</protein>
<dbReference type="InterPro" id="IPR018247">
    <property type="entry name" value="EF_Hand_1_Ca_BS"/>
</dbReference>
<sequence>MNKLSFFVVKTLSSLTNHGKLISRGRHQYNHKWKNKIDKGWMCCSRKTAQTGLSKDEFDEWFNKCWVPVAQARQAIVEAFKILAAESEDSDGRCCIASLVKVLKNRGSEPLSDEDAEIFQKELEIIDTSEDGFIDGEEFANFLTEQCQEVKTEEENQEQTQEEQTETTEEQTETTEEITETTEEITEEQTENTEEQTENTEEQTENTENTEEQTENTEDKTENTEEQTEKTEEQTEISEEQTEQQKNENSEEEQSETQKMEQTDS</sequence>
<dbReference type="OrthoDB" id="6147424at2759"/>
<dbReference type="Proteomes" id="UP000507470">
    <property type="component" value="Unassembled WGS sequence"/>
</dbReference>
<evidence type="ECO:0000313" key="4">
    <source>
        <dbReference type="EMBL" id="CAC5378189.1"/>
    </source>
</evidence>
<dbReference type="AlphaFoldDB" id="A0A6J8B6F4"/>
<feature type="compositionally biased region" description="Basic and acidic residues" evidence="2">
    <location>
        <begin position="217"/>
        <end position="233"/>
    </location>
</feature>
<dbReference type="InterPro" id="IPR011992">
    <property type="entry name" value="EF-hand-dom_pair"/>
</dbReference>
<dbReference type="EMBL" id="CACVKT020002512">
    <property type="protein sequence ID" value="CAC5378189.1"/>
    <property type="molecule type" value="Genomic_DNA"/>
</dbReference>
<dbReference type="GO" id="GO:0005509">
    <property type="term" value="F:calcium ion binding"/>
    <property type="evidence" value="ECO:0007669"/>
    <property type="project" value="InterPro"/>
</dbReference>
<dbReference type="SUPFAM" id="SSF47473">
    <property type="entry name" value="EF-hand"/>
    <property type="match status" value="1"/>
</dbReference>
<reference evidence="4 5" key="1">
    <citation type="submission" date="2020-06" db="EMBL/GenBank/DDBJ databases">
        <authorList>
            <person name="Li R."/>
            <person name="Bekaert M."/>
        </authorList>
    </citation>
    <scope>NUCLEOTIDE SEQUENCE [LARGE SCALE GENOMIC DNA]</scope>
    <source>
        <strain evidence="5">wild</strain>
    </source>
</reference>
<gene>
    <name evidence="4" type="ORF">MCOR_14415</name>
</gene>
<feature type="region of interest" description="Disordered" evidence="2">
    <location>
        <begin position="149"/>
        <end position="265"/>
    </location>
</feature>
<organism evidence="4 5">
    <name type="scientific">Mytilus coruscus</name>
    <name type="common">Sea mussel</name>
    <dbReference type="NCBI Taxonomy" id="42192"/>
    <lineage>
        <taxon>Eukaryota</taxon>
        <taxon>Metazoa</taxon>
        <taxon>Spiralia</taxon>
        <taxon>Lophotrochozoa</taxon>
        <taxon>Mollusca</taxon>
        <taxon>Bivalvia</taxon>
        <taxon>Autobranchia</taxon>
        <taxon>Pteriomorphia</taxon>
        <taxon>Mytilida</taxon>
        <taxon>Mytiloidea</taxon>
        <taxon>Mytilidae</taxon>
        <taxon>Mytilinae</taxon>
        <taxon>Mytilus</taxon>
    </lineage>
</organism>
<evidence type="ECO:0000313" key="5">
    <source>
        <dbReference type="Proteomes" id="UP000507470"/>
    </source>
</evidence>
<dbReference type="PROSITE" id="PS50222">
    <property type="entry name" value="EF_HAND_2"/>
    <property type="match status" value="1"/>
</dbReference>
<dbReference type="PROSITE" id="PS00018">
    <property type="entry name" value="EF_HAND_1"/>
    <property type="match status" value="1"/>
</dbReference>
<feature type="compositionally biased region" description="Basic and acidic residues" evidence="2">
    <location>
        <begin position="256"/>
        <end position="265"/>
    </location>
</feature>
<evidence type="ECO:0000256" key="2">
    <source>
        <dbReference type="SAM" id="MobiDB-lite"/>
    </source>
</evidence>
<keyword evidence="1" id="KW-0106">Calcium</keyword>
<proteinExistence type="predicted"/>
<evidence type="ECO:0000256" key="1">
    <source>
        <dbReference type="ARBA" id="ARBA00022837"/>
    </source>
</evidence>
<accession>A0A6J8B6F4</accession>
<keyword evidence="5" id="KW-1185">Reference proteome</keyword>
<feature type="domain" description="EF-hand" evidence="3">
    <location>
        <begin position="114"/>
        <end position="149"/>
    </location>
</feature>
<name>A0A6J8B6F4_MYTCO</name>
<evidence type="ECO:0000259" key="3">
    <source>
        <dbReference type="PROSITE" id="PS50222"/>
    </source>
</evidence>
<dbReference type="Gene3D" id="1.10.238.10">
    <property type="entry name" value="EF-hand"/>
    <property type="match status" value="1"/>
</dbReference>
<dbReference type="InterPro" id="IPR002048">
    <property type="entry name" value="EF_hand_dom"/>
</dbReference>
<feature type="compositionally biased region" description="Acidic residues" evidence="2">
    <location>
        <begin position="155"/>
        <end position="216"/>
    </location>
</feature>